<dbReference type="NCBIfam" id="NF006617">
    <property type="entry name" value="PRK09184.1"/>
    <property type="match status" value="1"/>
</dbReference>
<evidence type="ECO:0000259" key="1">
    <source>
        <dbReference type="PROSITE" id="PS50075"/>
    </source>
</evidence>
<dbReference type="InterPro" id="IPR009081">
    <property type="entry name" value="PP-bd_ACP"/>
</dbReference>
<dbReference type="AlphaFoldDB" id="A0A2H9VMH1"/>
<gene>
    <name evidence="2" type="ORF">CLV57_2671</name>
</gene>
<keyword evidence="3" id="KW-1185">Reference proteome</keyword>
<dbReference type="Proteomes" id="UP000242687">
    <property type="component" value="Unassembled WGS sequence"/>
</dbReference>
<proteinExistence type="predicted"/>
<reference evidence="2 3" key="1">
    <citation type="submission" date="2017-11" db="EMBL/GenBank/DDBJ databases">
        <title>Genomic Encyclopedia of Archaeal and Bacterial Type Strains, Phase II (KMG-II): From Individual Species to Whole Genera.</title>
        <authorList>
            <person name="Goeker M."/>
        </authorList>
    </citation>
    <scope>NUCLEOTIDE SEQUENCE [LARGE SCALE GENOMIC DNA]</scope>
    <source>
        <strain evidence="2 3">DSM 28175</strain>
    </source>
</reference>
<evidence type="ECO:0000313" key="3">
    <source>
        <dbReference type="Proteomes" id="UP000242687"/>
    </source>
</evidence>
<dbReference type="RefSeq" id="WP_100341870.1">
    <property type="nucleotide sequence ID" value="NZ_PGFJ01000002.1"/>
</dbReference>
<dbReference type="PROSITE" id="PS50075">
    <property type="entry name" value="CARRIER"/>
    <property type="match status" value="1"/>
</dbReference>
<sequence>MEKEALKEQLKAQIIQFLNLTDLTPADIKDNDPLFGDGLGLDSIDSLELIVLLKKEYGITINDPKEGRKALTDISTMADYVEANRTK</sequence>
<name>A0A2H9VMH1_9SPHI</name>
<comment type="caution">
    <text evidence="2">The sequence shown here is derived from an EMBL/GenBank/DDBJ whole genome shotgun (WGS) entry which is preliminary data.</text>
</comment>
<dbReference type="EMBL" id="PGFJ01000002">
    <property type="protein sequence ID" value="PJJ79537.1"/>
    <property type="molecule type" value="Genomic_DNA"/>
</dbReference>
<dbReference type="InterPro" id="IPR036736">
    <property type="entry name" value="ACP-like_sf"/>
</dbReference>
<dbReference type="OrthoDB" id="9803943at2"/>
<dbReference type="Pfam" id="PF00550">
    <property type="entry name" value="PP-binding"/>
    <property type="match status" value="1"/>
</dbReference>
<dbReference type="Gene3D" id="1.10.1200.10">
    <property type="entry name" value="ACP-like"/>
    <property type="match status" value="1"/>
</dbReference>
<accession>A0A2H9VMH1</accession>
<dbReference type="SUPFAM" id="SSF47336">
    <property type="entry name" value="ACP-like"/>
    <property type="match status" value="1"/>
</dbReference>
<feature type="domain" description="Carrier" evidence="1">
    <location>
        <begin position="4"/>
        <end position="85"/>
    </location>
</feature>
<organism evidence="2 3">
    <name type="scientific">Mucilaginibacter auburnensis</name>
    <dbReference type="NCBI Taxonomy" id="1457233"/>
    <lineage>
        <taxon>Bacteria</taxon>
        <taxon>Pseudomonadati</taxon>
        <taxon>Bacteroidota</taxon>
        <taxon>Sphingobacteriia</taxon>
        <taxon>Sphingobacteriales</taxon>
        <taxon>Sphingobacteriaceae</taxon>
        <taxon>Mucilaginibacter</taxon>
    </lineage>
</organism>
<evidence type="ECO:0000313" key="2">
    <source>
        <dbReference type="EMBL" id="PJJ79537.1"/>
    </source>
</evidence>
<protein>
    <submittedName>
        <fullName evidence="2">Acyl carrier protein</fullName>
    </submittedName>
</protein>